<dbReference type="EMBL" id="QKKF02034864">
    <property type="protein sequence ID" value="RZF33106.1"/>
    <property type="molecule type" value="Genomic_DNA"/>
</dbReference>
<protein>
    <submittedName>
        <fullName evidence="1">Uncharacterized protein</fullName>
    </submittedName>
</protein>
<sequence length="85" mass="9809">MPESVVVGEGLHLEKVGTKKWIRMERKLGEMEREGEGEEEDLKRGWLLTAAREEKEKEKWVFASHSSAFEGKSAKRFVTKMKTAE</sequence>
<reference evidence="1 3" key="1">
    <citation type="journal article" date="2017" name="Gigascience">
        <title>Genome sequence of the small brown planthopper, Laodelphax striatellus.</title>
        <authorList>
            <person name="Zhu J."/>
            <person name="Jiang F."/>
            <person name="Wang X."/>
            <person name="Yang P."/>
            <person name="Bao Y."/>
            <person name="Zhao W."/>
            <person name="Wang W."/>
            <person name="Lu H."/>
            <person name="Wang Q."/>
            <person name="Cui N."/>
            <person name="Li J."/>
            <person name="Chen X."/>
            <person name="Luo L."/>
            <person name="Yu J."/>
            <person name="Kang L."/>
            <person name="Cui F."/>
        </authorList>
    </citation>
    <scope>NUCLEOTIDE SEQUENCE [LARGE SCALE GENOMIC DNA]</scope>
    <source>
        <strain evidence="1">Lst14</strain>
        <tissue evidence="1">Whole body</tissue>
    </source>
</reference>
<accession>A0A482WIQ4</accession>
<evidence type="ECO:0000313" key="1">
    <source>
        <dbReference type="EMBL" id="RZF33106.1"/>
    </source>
</evidence>
<dbReference type="Proteomes" id="UP000291343">
    <property type="component" value="Unassembled WGS sequence"/>
</dbReference>
<name>A0A482WIQ4_LAOST</name>
<dbReference type="InParanoid" id="A0A482WIQ4"/>
<dbReference type="EMBL" id="QKKF02016138">
    <property type="protein sequence ID" value="RZF41861.1"/>
    <property type="molecule type" value="Genomic_DNA"/>
</dbReference>
<proteinExistence type="predicted"/>
<dbReference type="AlphaFoldDB" id="A0A482WIQ4"/>
<evidence type="ECO:0000313" key="3">
    <source>
        <dbReference type="Proteomes" id="UP000291343"/>
    </source>
</evidence>
<keyword evidence="3" id="KW-1185">Reference proteome</keyword>
<evidence type="ECO:0000313" key="2">
    <source>
        <dbReference type="EMBL" id="RZF41861.1"/>
    </source>
</evidence>
<reference evidence="1" key="2">
    <citation type="submission" date="2019-02" db="EMBL/GenBank/DDBJ databases">
        <authorList>
            <person name="Zhu J."/>
            <person name="Jiang F."/>
            <person name="Wang X."/>
            <person name="Yang P."/>
            <person name="Bao Y."/>
            <person name="Zhao W."/>
            <person name="Wang W."/>
            <person name="Lu H."/>
            <person name="Wang Q."/>
            <person name="Cui N."/>
            <person name="Li J."/>
            <person name="Chen X."/>
            <person name="Luo L."/>
            <person name="Yu J."/>
            <person name="Kang L."/>
            <person name="Cui F."/>
        </authorList>
    </citation>
    <scope>NUCLEOTIDE SEQUENCE</scope>
    <source>
        <strain evidence="1">Lst14</strain>
        <tissue evidence="1">Whole body</tissue>
    </source>
</reference>
<organism evidence="1 3">
    <name type="scientific">Laodelphax striatellus</name>
    <name type="common">Small brown planthopper</name>
    <name type="synonym">Delphax striatella</name>
    <dbReference type="NCBI Taxonomy" id="195883"/>
    <lineage>
        <taxon>Eukaryota</taxon>
        <taxon>Metazoa</taxon>
        <taxon>Ecdysozoa</taxon>
        <taxon>Arthropoda</taxon>
        <taxon>Hexapoda</taxon>
        <taxon>Insecta</taxon>
        <taxon>Pterygota</taxon>
        <taxon>Neoptera</taxon>
        <taxon>Paraneoptera</taxon>
        <taxon>Hemiptera</taxon>
        <taxon>Auchenorrhyncha</taxon>
        <taxon>Fulgoroidea</taxon>
        <taxon>Delphacidae</taxon>
        <taxon>Criomorphinae</taxon>
        <taxon>Laodelphax</taxon>
    </lineage>
</organism>
<comment type="caution">
    <text evidence="1">The sequence shown here is derived from an EMBL/GenBank/DDBJ whole genome shotgun (WGS) entry which is preliminary data.</text>
</comment>
<gene>
    <name evidence="2" type="ORF">LSTR_LSTR005323</name>
    <name evidence="1" type="ORF">LSTR_LSTR015244</name>
</gene>